<organism evidence="2 3">
    <name type="scientific">Bacillus pseudomycoides</name>
    <dbReference type="NCBI Taxonomy" id="64104"/>
    <lineage>
        <taxon>Bacteria</taxon>
        <taxon>Bacillati</taxon>
        <taxon>Bacillota</taxon>
        <taxon>Bacilli</taxon>
        <taxon>Bacillales</taxon>
        <taxon>Bacillaceae</taxon>
        <taxon>Bacillus</taxon>
        <taxon>Bacillus cereus group</taxon>
    </lineage>
</organism>
<keyword evidence="1" id="KW-0812">Transmembrane</keyword>
<feature type="transmembrane region" description="Helical" evidence="1">
    <location>
        <begin position="48"/>
        <end position="72"/>
    </location>
</feature>
<keyword evidence="1" id="KW-1133">Transmembrane helix</keyword>
<feature type="transmembrane region" description="Helical" evidence="1">
    <location>
        <begin position="142"/>
        <end position="166"/>
    </location>
</feature>
<sequence length="259" mass="29329">MIGLLRYMWNDNKRKYIVSFLVFILIIGILFAQMNMKLTSVTSTKQLVLFMSIFTLYICGIIISFIQVISIFPKLLRNPLVRLSTISGKQLVMGMIFLLTAVMFIWDVIGTSIFYISLQFAIPSSELFTALRELADVTITDHILSSVIEMIKIQSIMIQILFLIVVMKIFTRKKKIQVMLIIVSFLILNTVLKGIYVALGKLTPSFTFIKKIIYSSGDGLDIGMYAGSNINIYNMGFACLVCIVGMYLTAHIINKKLEV</sequence>
<proteinExistence type="predicted"/>
<dbReference type="AlphaFoldDB" id="A0AA91ZTV8"/>
<feature type="transmembrane region" description="Helical" evidence="1">
    <location>
        <begin position="232"/>
        <end position="253"/>
    </location>
</feature>
<keyword evidence="1" id="KW-0472">Membrane</keyword>
<name>A0AA91ZTV8_9BACI</name>
<evidence type="ECO:0000256" key="1">
    <source>
        <dbReference type="SAM" id="Phobius"/>
    </source>
</evidence>
<dbReference type="EMBL" id="NVOR01000021">
    <property type="protein sequence ID" value="PED83216.1"/>
    <property type="molecule type" value="Genomic_DNA"/>
</dbReference>
<reference evidence="2 3" key="1">
    <citation type="submission" date="2017-09" db="EMBL/GenBank/DDBJ databases">
        <title>Large-scale bioinformatics analysis of Bacillus genomes uncovers conserved roles of natural products in bacterial physiology.</title>
        <authorList>
            <consortium name="Agbiome Team Llc"/>
            <person name="Bleich R.M."/>
            <person name="Grubbs K.J."/>
            <person name="Santa Maria K.C."/>
            <person name="Allen S.E."/>
            <person name="Farag S."/>
            <person name="Shank E.A."/>
            <person name="Bowers A."/>
        </authorList>
    </citation>
    <scope>NUCLEOTIDE SEQUENCE [LARGE SCALE GENOMIC DNA]</scope>
    <source>
        <strain evidence="2 3">AFS092012</strain>
    </source>
</reference>
<feature type="transmembrane region" description="Helical" evidence="1">
    <location>
        <begin position="92"/>
        <end position="122"/>
    </location>
</feature>
<gene>
    <name evidence="2" type="ORF">CON65_08510</name>
</gene>
<dbReference type="RefSeq" id="WP_097895384.1">
    <property type="nucleotide sequence ID" value="NZ_NVOR01000021.1"/>
</dbReference>
<dbReference type="Proteomes" id="UP000221020">
    <property type="component" value="Unassembled WGS sequence"/>
</dbReference>
<comment type="caution">
    <text evidence="2">The sequence shown here is derived from an EMBL/GenBank/DDBJ whole genome shotgun (WGS) entry which is preliminary data.</text>
</comment>
<protein>
    <submittedName>
        <fullName evidence="2">Uncharacterized protein</fullName>
    </submittedName>
</protein>
<feature type="transmembrane region" description="Helical" evidence="1">
    <location>
        <begin position="178"/>
        <end position="199"/>
    </location>
</feature>
<evidence type="ECO:0000313" key="2">
    <source>
        <dbReference type="EMBL" id="PED83216.1"/>
    </source>
</evidence>
<accession>A0AA91ZTV8</accession>
<evidence type="ECO:0000313" key="3">
    <source>
        <dbReference type="Proteomes" id="UP000221020"/>
    </source>
</evidence>
<feature type="transmembrane region" description="Helical" evidence="1">
    <location>
        <begin position="16"/>
        <end position="36"/>
    </location>
</feature>